<sequence length="214" mass="23849">MWKQKNRVETMVEKQLTCDCYFEESEAEMQCVKNLTEEEETQQKCDTECRGKTKEKKRSRTCSKTNSEDVNDHADKKPEDHQRDADSVDDDSEEKFSELIKRLIAQTLKDSGEVENCKSLVDASQFLDSKQGSSRDIGTSPVSGDSQRIKETQTIVNLKPGSNGLVPGSSPGTQTTCNNAKSGKSGSRFILSRIRRRLKSSAKKNPCNADALSS</sequence>
<evidence type="ECO:0000313" key="3">
    <source>
        <dbReference type="RefSeq" id="XP_056850534.1"/>
    </source>
</evidence>
<dbReference type="GeneID" id="108834307"/>
<keyword evidence="2" id="KW-1185">Reference proteome</keyword>
<dbReference type="Proteomes" id="UP000504610">
    <property type="component" value="Chromosome 2"/>
</dbReference>
<dbReference type="AlphaFoldDB" id="A0A9W3CG95"/>
<feature type="compositionally biased region" description="Basic and acidic residues" evidence="1">
    <location>
        <begin position="66"/>
        <end position="86"/>
    </location>
</feature>
<organism evidence="2 3">
    <name type="scientific">Raphanus sativus</name>
    <name type="common">Radish</name>
    <name type="synonym">Raphanus raphanistrum var. sativus</name>
    <dbReference type="NCBI Taxonomy" id="3726"/>
    <lineage>
        <taxon>Eukaryota</taxon>
        <taxon>Viridiplantae</taxon>
        <taxon>Streptophyta</taxon>
        <taxon>Embryophyta</taxon>
        <taxon>Tracheophyta</taxon>
        <taxon>Spermatophyta</taxon>
        <taxon>Magnoliopsida</taxon>
        <taxon>eudicotyledons</taxon>
        <taxon>Gunneridae</taxon>
        <taxon>Pentapetalae</taxon>
        <taxon>rosids</taxon>
        <taxon>malvids</taxon>
        <taxon>Brassicales</taxon>
        <taxon>Brassicaceae</taxon>
        <taxon>Brassiceae</taxon>
        <taxon>Raphanus</taxon>
    </lineage>
</organism>
<feature type="region of interest" description="Disordered" evidence="1">
    <location>
        <begin position="37"/>
        <end position="93"/>
    </location>
</feature>
<feature type="compositionally biased region" description="Polar residues" evidence="1">
    <location>
        <begin position="170"/>
        <end position="184"/>
    </location>
</feature>
<name>A0A9W3CG95_RAPSA</name>
<reference evidence="3" key="2">
    <citation type="submission" date="2025-08" db="UniProtKB">
        <authorList>
            <consortium name="RefSeq"/>
        </authorList>
    </citation>
    <scope>IDENTIFICATION</scope>
    <source>
        <tissue evidence="3">Leaf</tissue>
    </source>
</reference>
<evidence type="ECO:0000256" key="1">
    <source>
        <dbReference type="SAM" id="MobiDB-lite"/>
    </source>
</evidence>
<feature type="region of interest" description="Disordered" evidence="1">
    <location>
        <begin position="129"/>
        <end position="186"/>
    </location>
</feature>
<feature type="compositionally biased region" description="Basic and acidic residues" evidence="1">
    <location>
        <begin position="41"/>
        <end position="52"/>
    </location>
</feature>
<dbReference type="KEGG" id="rsz:108834307"/>
<dbReference type="PANTHER" id="PTHR47212">
    <property type="entry name" value="ADHESIN-LIKE PROTEIN, PUTATIVE (DUF3741)-RELATED"/>
    <property type="match status" value="1"/>
</dbReference>
<dbReference type="RefSeq" id="XP_056850534.1">
    <property type="nucleotide sequence ID" value="XM_056994554.1"/>
</dbReference>
<reference evidence="2" key="1">
    <citation type="journal article" date="2019" name="Database">
        <title>The radish genome database (RadishGD): an integrated information resource for radish genomics.</title>
        <authorList>
            <person name="Yu H.J."/>
            <person name="Baek S."/>
            <person name="Lee Y.J."/>
            <person name="Cho A."/>
            <person name="Mun J.H."/>
        </authorList>
    </citation>
    <scope>NUCLEOTIDE SEQUENCE [LARGE SCALE GENOMIC DNA]</scope>
    <source>
        <strain evidence="2">cv. WK10039</strain>
    </source>
</reference>
<protein>
    <submittedName>
        <fullName evidence="3">Uncharacterized protein LOC108834307 isoform X1</fullName>
    </submittedName>
</protein>
<feature type="compositionally biased region" description="Polar residues" evidence="1">
    <location>
        <begin position="129"/>
        <end position="156"/>
    </location>
</feature>
<gene>
    <name evidence="3" type="primary">LOC108834307</name>
</gene>
<accession>A0A9W3CG95</accession>
<proteinExistence type="predicted"/>
<evidence type="ECO:0000313" key="2">
    <source>
        <dbReference type="Proteomes" id="UP000504610"/>
    </source>
</evidence>
<dbReference type="PANTHER" id="PTHR47212:SF8">
    <property type="entry name" value="DUF4378 DOMAIN-CONTAINING PROTEIN"/>
    <property type="match status" value="1"/>
</dbReference>